<dbReference type="Gene3D" id="4.10.1060.10">
    <property type="entry name" value="Zinc finger, RanBP2-type"/>
    <property type="match status" value="3"/>
</dbReference>
<evidence type="ECO:0000313" key="8">
    <source>
        <dbReference type="Proteomes" id="UP001428341"/>
    </source>
</evidence>
<evidence type="ECO:0000256" key="3">
    <source>
        <dbReference type="ARBA" id="ARBA00022833"/>
    </source>
</evidence>
<dbReference type="Proteomes" id="UP001428341">
    <property type="component" value="Unassembled WGS sequence"/>
</dbReference>
<feature type="domain" description="RanBP2-type" evidence="6">
    <location>
        <begin position="343"/>
        <end position="372"/>
    </location>
</feature>
<comment type="caution">
    <text evidence="7">The sequence shown here is derived from an EMBL/GenBank/DDBJ whole genome shotgun (WGS) entry which is preliminary data.</text>
</comment>
<dbReference type="InterPro" id="IPR001876">
    <property type="entry name" value="Znf_RanBP2"/>
</dbReference>
<dbReference type="GO" id="GO:0005737">
    <property type="term" value="C:cytoplasm"/>
    <property type="evidence" value="ECO:0007669"/>
    <property type="project" value="TreeGrafter"/>
</dbReference>
<evidence type="ECO:0000256" key="1">
    <source>
        <dbReference type="ARBA" id="ARBA00022723"/>
    </source>
</evidence>
<protein>
    <recommendedName>
        <fullName evidence="6">RanBP2-type domain-containing protein</fullName>
    </recommendedName>
</protein>
<sequence>MYKIFKTSHGYLYPALKRNPKCLTPISYLHNSTKPLDPDSRPGFVFNELEELESSKSTNQDAQRSSETKETSNLIGPSKGFESKVQISHLWPEWVELMECLIKRGYFNADGNPFNKQNEELGSKEANCIRTACLNFGRDRYSLIRTCAHHAARYFSRKDIQMVVGCGCPSIDRKVVNSGKRLRAHLDIDEGNVCSSCSLRGNCERAFVKPCEDEGGRTVDVMRILLTYGLDPITAAVENKPCLNKVVKEAVRRLLKQIVEYSTKEPDSDPLNSEPMNSRAAVRDHVNPKKKSCTNVPMKQGDWHCPKCNFLNFARNIRCLRCDSLFLDRLKQLEEDQDHLPLKKGDWICDKCNFLNFAKNTICRQCKENPPKRQLNPGEWECESCNFINFKRNMVCLKCNHKRPKALNPSYTSAQPEHRHRGNFNHSRLKRMAKKGANYCEPVGLDRQSKNRDADMWEICEGRE</sequence>
<accession>A0AAP0MZL4</accession>
<evidence type="ECO:0000313" key="7">
    <source>
        <dbReference type="EMBL" id="KAK9223007.1"/>
    </source>
</evidence>
<reference evidence="7 8" key="1">
    <citation type="submission" date="2024-05" db="EMBL/GenBank/DDBJ databases">
        <title>Haplotype-resolved chromosome-level genome assembly of Huyou (Citrus changshanensis).</title>
        <authorList>
            <person name="Miao C."/>
            <person name="Chen W."/>
            <person name="Wu Y."/>
            <person name="Wang L."/>
            <person name="Zhao S."/>
            <person name="Grierson D."/>
            <person name="Xu C."/>
            <person name="Chen K."/>
        </authorList>
    </citation>
    <scope>NUCLEOTIDE SEQUENCE [LARGE SCALE GENOMIC DNA]</scope>
    <source>
        <strain evidence="7">01-14</strain>
        <tissue evidence="7">Leaf</tissue>
    </source>
</reference>
<gene>
    <name evidence="7" type="ORF">WN944_011449</name>
</gene>
<name>A0AAP0MZL4_9ROSI</name>
<feature type="region of interest" description="Disordered" evidence="5">
    <location>
        <begin position="53"/>
        <end position="77"/>
    </location>
</feature>
<feature type="domain" description="RanBP2-type" evidence="6">
    <location>
        <begin position="376"/>
        <end position="405"/>
    </location>
</feature>
<evidence type="ECO:0000259" key="6">
    <source>
        <dbReference type="PROSITE" id="PS50199"/>
    </source>
</evidence>
<dbReference type="InterPro" id="IPR036443">
    <property type="entry name" value="Znf_RanBP2_sf"/>
</dbReference>
<evidence type="ECO:0000256" key="4">
    <source>
        <dbReference type="PROSITE-ProRule" id="PRU00322"/>
    </source>
</evidence>
<dbReference type="SMART" id="SM00547">
    <property type="entry name" value="ZnF_RBZ"/>
    <property type="match status" value="3"/>
</dbReference>
<organism evidence="7 8">
    <name type="scientific">Citrus x changshan-huyou</name>
    <dbReference type="NCBI Taxonomy" id="2935761"/>
    <lineage>
        <taxon>Eukaryota</taxon>
        <taxon>Viridiplantae</taxon>
        <taxon>Streptophyta</taxon>
        <taxon>Embryophyta</taxon>
        <taxon>Tracheophyta</taxon>
        <taxon>Spermatophyta</taxon>
        <taxon>Magnoliopsida</taxon>
        <taxon>eudicotyledons</taxon>
        <taxon>Gunneridae</taxon>
        <taxon>Pentapetalae</taxon>
        <taxon>rosids</taxon>
        <taxon>malvids</taxon>
        <taxon>Sapindales</taxon>
        <taxon>Rutaceae</taxon>
        <taxon>Aurantioideae</taxon>
        <taxon>Citrus</taxon>
    </lineage>
</organism>
<dbReference type="SUPFAM" id="SSF90209">
    <property type="entry name" value="Ran binding protein zinc finger-like"/>
    <property type="match status" value="3"/>
</dbReference>
<dbReference type="AlphaFoldDB" id="A0AAP0MZL4"/>
<dbReference type="GO" id="GO:0003729">
    <property type="term" value="F:mRNA binding"/>
    <property type="evidence" value="ECO:0007669"/>
    <property type="project" value="TreeGrafter"/>
</dbReference>
<proteinExistence type="predicted"/>
<dbReference type="PANTHER" id="PTHR23111:SF41">
    <property type="entry name" value="ZINC FINGER RAN-BINDING DOMAIN-CONTAINING PROTEIN 2-LIKE"/>
    <property type="match status" value="1"/>
</dbReference>
<keyword evidence="2 4" id="KW-0863">Zinc-finger</keyword>
<evidence type="ECO:0000256" key="5">
    <source>
        <dbReference type="SAM" id="MobiDB-lite"/>
    </source>
</evidence>
<dbReference type="GO" id="GO:0008270">
    <property type="term" value="F:zinc ion binding"/>
    <property type="evidence" value="ECO:0007669"/>
    <property type="project" value="UniProtKB-KW"/>
</dbReference>
<keyword evidence="1" id="KW-0479">Metal-binding</keyword>
<dbReference type="PROSITE" id="PS50199">
    <property type="entry name" value="ZF_RANBP2_2"/>
    <property type="match status" value="3"/>
</dbReference>
<keyword evidence="3" id="KW-0862">Zinc</keyword>
<dbReference type="Pfam" id="PF00641">
    <property type="entry name" value="Zn_ribbon_RanBP"/>
    <property type="match status" value="3"/>
</dbReference>
<dbReference type="EMBL" id="JBCGBO010000002">
    <property type="protein sequence ID" value="KAK9223007.1"/>
    <property type="molecule type" value="Genomic_DNA"/>
</dbReference>
<dbReference type="PANTHER" id="PTHR23111">
    <property type="entry name" value="ZINC FINGER PROTEIN"/>
    <property type="match status" value="1"/>
</dbReference>
<dbReference type="PROSITE" id="PS01358">
    <property type="entry name" value="ZF_RANBP2_1"/>
    <property type="match status" value="2"/>
</dbReference>
<evidence type="ECO:0000256" key="2">
    <source>
        <dbReference type="ARBA" id="ARBA00022771"/>
    </source>
</evidence>
<keyword evidence="8" id="KW-1185">Reference proteome</keyword>
<feature type="region of interest" description="Disordered" evidence="5">
    <location>
        <begin position="264"/>
        <end position="285"/>
    </location>
</feature>
<feature type="domain" description="RanBP2-type" evidence="6">
    <location>
        <begin position="299"/>
        <end position="324"/>
    </location>
</feature>